<reference evidence="6" key="1">
    <citation type="submission" date="2013-12" db="EMBL/GenBank/DDBJ databases">
        <title>The Genome Sequence of Aphanomyces invadans NJM9701.</title>
        <authorList>
            <consortium name="The Broad Institute Genomics Platform"/>
            <person name="Russ C."/>
            <person name="Tyler B."/>
            <person name="van West P."/>
            <person name="Dieguez-Uribeondo J."/>
            <person name="Young S.K."/>
            <person name="Zeng Q."/>
            <person name="Gargeya S."/>
            <person name="Fitzgerald M."/>
            <person name="Abouelleil A."/>
            <person name="Alvarado L."/>
            <person name="Chapman S.B."/>
            <person name="Gainer-Dewar J."/>
            <person name="Goldberg J."/>
            <person name="Griggs A."/>
            <person name="Gujja S."/>
            <person name="Hansen M."/>
            <person name="Howarth C."/>
            <person name="Imamovic A."/>
            <person name="Ireland A."/>
            <person name="Larimer J."/>
            <person name="McCowan C."/>
            <person name="Murphy C."/>
            <person name="Pearson M."/>
            <person name="Poon T.W."/>
            <person name="Priest M."/>
            <person name="Roberts A."/>
            <person name="Saif S."/>
            <person name="Shea T."/>
            <person name="Sykes S."/>
            <person name="Wortman J."/>
            <person name="Nusbaum C."/>
            <person name="Birren B."/>
        </authorList>
    </citation>
    <scope>NUCLEOTIDE SEQUENCE [LARGE SCALE GENOMIC DNA]</scope>
    <source>
        <strain evidence="6">NJM9701</strain>
    </source>
</reference>
<gene>
    <name evidence="6" type="ORF">H310_07304</name>
</gene>
<dbReference type="InterPro" id="IPR000048">
    <property type="entry name" value="IQ_motif_EF-hand-BS"/>
</dbReference>
<feature type="region of interest" description="Disordered" evidence="3">
    <location>
        <begin position="148"/>
        <end position="222"/>
    </location>
</feature>
<dbReference type="InterPro" id="IPR001202">
    <property type="entry name" value="WW_dom"/>
</dbReference>
<evidence type="ECO:0000259" key="4">
    <source>
        <dbReference type="PROSITE" id="PS50020"/>
    </source>
</evidence>
<accession>A0A024U564</accession>
<dbReference type="InterPro" id="IPR013761">
    <property type="entry name" value="SAM/pointed_sf"/>
</dbReference>
<dbReference type="CDD" id="cd19757">
    <property type="entry name" value="Bbox1"/>
    <property type="match status" value="1"/>
</dbReference>
<evidence type="ECO:0000256" key="1">
    <source>
        <dbReference type="PROSITE-ProRule" id="PRU00024"/>
    </source>
</evidence>
<dbReference type="STRING" id="157072.A0A024U564"/>
<dbReference type="SUPFAM" id="SSF47769">
    <property type="entry name" value="SAM/Pointed domain"/>
    <property type="match status" value="1"/>
</dbReference>
<feature type="domain" description="B box-type" evidence="5">
    <location>
        <begin position="2395"/>
        <end position="2428"/>
    </location>
</feature>
<dbReference type="GeneID" id="20084354"/>
<feature type="compositionally biased region" description="Polar residues" evidence="3">
    <location>
        <begin position="172"/>
        <end position="204"/>
    </location>
</feature>
<dbReference type="VEuPathDB" id="FungiDB:H310_07304"/>
<keyword evidence="2" id="KW-0175">Coiled coil</keyword>
<dbReference type="PROSITE" id="PS50119">
    <property type="entry name" value="ZF_BBOX"/>
    <property type="match status" value="2"/>
</dbReference>
<proteinExistence type="predicted"/>
<name>A0A024U564_9STRA</name>
<keyword evidence="1" id="KW-0862">Zinc</keyword>
<sequence length="2675" mass="305721">MAGRKKAAPTEKASRPEVIEFVASVANDASPDYRALAARRPSTLNDIVAVLRNGANPIHERAVAARALGLLMNRDVELRQRMKMDADILIDSLLQIVHYCCHAKTKSSECRKMHVNSCLVISMVMDAPRDGHAAIDNVVAIDSDLLKLTRPPPVKPTTRERSKPTLAARFPTSPNARHSTTAPSPNQLDVESPPRTSTKPSASRISRKRSLPSPVAPSSPIAPHCNALDLVFRPPTTTQQRSSHSRTRPVSMKSVLFGDEGHVMGLTPTGDNLPVYEFNATFSGYGVPTVYYPFHRPDATAATNTPPPSYASRDLMRATTISKPSRAIKGSNQTHALPVTPHIIYPSKLYRDSLESVHRARPFVMPPDYMLDMLETNHMPLSLPFSRHSTRRANSVDSRIQPTPWGEVNRVVLGSSFAAYHQLQSIAHDPSLPTGSSNQLVAYSNARCVIDGRNEENSDNNLDINSAEYKRRRLLAILHAPIDSTATMQALALNEHSTIMRGFSLSLHQIHDEERAIMTKMSATILHQRNQLPLKFLFELPGGIGYCRDRLQTSMGLWVEEFEVNQQRAAWLQWKALVEQFRFKDRMGDFVRQAALKRMRLAMDLMVKAFVHKGWVKWVFTTQIDIWHHRDKHVRKIQPQVRRHFAMRAFLAAHDAKPVGGRFRDMFLAPPRSDLPYQIPLRVRLERRQLWFAAIAVQAPYRGRQFRKFMRQQRIAATKIQAASRRRQARLKYLAARFNIIHLQAHIRRHLARKAFVRLRDATTMVQRNLRGRAARKFVRLVVLATRRQGELRWQAILPLLRMARGYQGRQQARAIRAYHANRLRSALLIQKAWYTYNNEWTTFLLLGCLREREVDEKKWARDLYVLHLHQSATRIQTVFRSFVANQRNVMALRIQQACRRHVARQVLARLKARVVAHRRIKWWFRAHHARRNRLATRIQYWWRKAVPGRMLRHLAHVAATIQALDERRTRLREYNAATTIQAIVHGVWTRFRFKKTKSAIVIQRNERRRQAQKLATKLRFERRICIATAFLEAVKHHAVYRELERRKLRYRTCATTIQRIYRGQKTRQKLAEHWRWLDERTQMAQRVQRLWRQTADKRFALRLLALQRRRVANPFKTMESLSDVIGSAIEKSLAYCDPYDPLVGLTLIGWLRRLGLDDFYDVLQQHGYTTVASLASVTEDFLQSTCQIKDKDITQLFLTGIRYREWLSDVAEQRRVVQKLEKAAARHDKPYQVARKAVTDQHAVVMRWRHKLDKAQADAADFAHPPKAVRRKLERAQFTLARAEQALAECERIKADKESVAAAAKDAWTHAKAALKPMEANEIKAVFLRQAAAPVDSNEQIKALFLDYFPNMEFRAVRFVESLHEKPVTLAQLLRFFGRFTTISDIKFHTPALLRSSHDGEIAAHDHKRWLECTDVLQYGVERAGDILHIPVLGMVDPRQAPTELSSVAAIVRGMQQARTLPLPARPLELRTCLADLMLMETSAARVQHLWRTRQGRRMVAALREQQHRTHLAEAYAAERNRQNVRRVWENDVKKAQAMLQARLDDAKHAAVVAELSMTLRFGYSQEWHDDYQAWYYNHTTTGDVVWERPSYNESDLTAAKILQRLVRRFLGKCRRAAYKRSLTRWAKYEREKVVWEAQWMDRKRCVTLRVRDINATTRAAVLEWRRGGSTSIRLPSNGGDALTTMHSPALVDVLAAWTTLLQQAYHKSVRKEHMAHMLLPVYARPPNANATALIASLHLYAKLRDAVRPTGAAAMTIQYTKVEMPFGWTEVPQDPVYYLHEASGAVTWDQPEYTFDEEYAARKLQSAYRMLQGRKAFKRMLDTFSFVELLHASIKHGTGIGWIGFGLEGMSLLAYLGRLGLAKQIPSIAKTHLTMDSFWSVPDAKWLNHGIVWQKEEKALLHAAPRVIQGSRRLAPLTSRMSVLPHKHGFHIIPSEKALQQLLSAHFTGQQGRVQSIVRAFKGLPFPVSYNQLDVYLRGYTGRPAQAAENILDIVPPGSTSLESEVDLYKLYRHALRRCAIVASNLKLERLAKRLHHVLDISSCIHGVACDLKLALAATPLTPDDKSWVCRDLPCVKGLWESNIDKSGKLSVAQAALWLRQEGLEYMLQYIRATVTMQSTYRMHARRKWYVAVVAHRNSCALTIQLAWRCSLARAVRSHLVAEQTSSYEQHYVEASQLFFFIHVPTQERINVHPIDDLGHPIVYRPMVLDRITRKYILAWPWLASSNQAPETAASVFESNVVCSICDNERASRICDVCCTSRGDYIYYCFACYCTAHPPALAWHTYQPLNRLHAQALRCVECTRLSSHRCLGCNEDYCDRCLARVHSKGKRASHLIEHYEPKSQVCIECEQRVALKTCTVCADALCEDCASRTHARGNKAKHVMHPILQLLPPGSEHCTQCKSRVADRTCRHCARPVCHVCLETAHPIHCLDSQLEAAKRALLGDNVCVDCGKPADRVCQTCGDKYCSVRWMGNPGCFERFHAKGKRIEHEATPFVLPPLVLTPEALALEKKVAAQKHAMQVAAEAAAKVQEAADMEVRRQFEREQKAYAAEVQRAKRALALQAPQLPIPESNTTILSTPEKRTVAFRKPKKEAPRCTTLGCTNEALRQIPFCADHCTAQNLLALGHDAKDAAKIMAGLERIKQRRAHEAEFGVSLLEKVRREFKDMAFLNDK</sequence>
<dbReference type="Gene3D" id="1.20.5.190">
    <property type="match status" value="1"/>
</dbReference>
<dbReference type="PROSITE" id="PS50096">
    <property type="entry name" value="IQ"/>
    <property type="match status" value="9"/>
</dbReference>
<evidence type="ECO:0000313" key="6">
    <source>
        <dbReference type="EMBL" id="ETW00763.1"/>
    </source>
</evidence>
<feature type="domain" description="WW" evidence="4">
    <location>
        <begin position="1764"/>
        <end position="1795"/>
    </location>
</feature>
<protein>
    <recommendedName>
        <fullName evidence="7">WW domain-containing protein</fullName>
    </recommendedName>
</protein>
<dbReference type="eggNOG" id="ENOG502R6Q0">
    <property type="taxonomic scope" value="Eukaryota"/>
</dbReference>
<evidence type="ECO:0000259" key="5">
    <source>
        <dbReference type="PROSITE" id="PS50119"/>
    </source>
</evidence>
<dbReference type="InterPro" id="IPR000315">
    <property type="entry name" value="Znf_B-box"/>
</dbReference>
<dbReference type="SMART" id="SM00015">
    <property type="entry name" value="IQ"/>
    <property type="match status" value="10"/>
</dbReference>
<evidence type="ECO:0000256" key="3">
    <source>
        <dbReference type="SAM" id="MobiDB-lite"/>
    </source>
</evidence>
<evidence type="ECO:0000256" key="2">
    <source>
        <dbReference type="SAM" id="Coils"/>
    </source>
</evidence>
<dbReference type="Gene3D" id="1.10.150.50">
    <property type="entry name" value="Transcription Factor, Ets-1"/>
    <property type="match status" value="1"/>
</dbReference>
<feature type="coiled-coil region" evidence="2">
    <location>
        <begin position="1274"/>
        <end position="1301"/>
    </location>
</feature>
<dbReference type="GO" id="GO:0008270">
    <property type="term" value="F:zinc ion binding"/>
    <property type="evidence" value="ECO:0007669"/>
    <property type="project" value="UniProtKB-KW"/>
</dbReference>
<evidence type="ECO:0008006" key="7">
    <source>
        <dbReference type="Google" id="ProtNLM"/>
    </source>
</evidence>
<organism evidence="6">
    <name type="scientific">Aphanomyces invadans</name>
    <dbReference type="NCBI Taxonomy" id="157072"/>
    <lineage>
        <taxon>Eukaryota</taxon>
        <taxon>Sar</taxon>
        <taxon>Stramenopiles</taxon>
        <taxon>Oomycota</taxon>
        <taxon>Saprolegniomycetes</taxon>
        <taxon>Saprolegniales</taxon>
        <taxon>Verrucalvaceae</taxon>
        <taxon>Aphanomyces</taxon>
    </lineage>
</organism>
<dbReference type="RefSeq" id="XP_008870898.1">
    <property type="nucleotide sequence ID" value="XM_008872676.1"/>
</dbReference>
<dbReference type="PROSITE" id="PS50020">
    <property type="entry name" value="WW_DOMAIN_2"/>
    <property type="match status" value="1"/>
</dbReference>
<dbReference type="EMBL" id="KI913964">
    <property type="protein sequence ID" value="ETW00763.1"/>
    <property type="molecule type" value="Genomic_DNA"/>
</dbReference>
<keyword evidence="1" id="KW-0863">Zinc-finger</keyword>
<dbReference type="OrthoDB" id="191834at2759"/>
<feature type="compositionally biased region" description="Low complexity" evidence="3">
    <location>
        <begin position="211"/>
        <end position="222"/>
    </location>
</feature>
<feature type="domain" description="B box-type" evidence="5">
    <location>
        <begin position="2343"/>
        <end position="2389"/>
    </location>
</feature>
<keyword evidence="1" id="KW-0479">Metal-binding</keyword>